<name>A0A8J3F2C4_9BACI</name>
<protein>
    <submittedName>
        <fullName evidence="1">Uncharacterized protein</fullName>
    </submittedName>
</protein>
<dbReference type="EMBL" id="BMHB01000003">
    <property type="protein sequence ID" value="GGI17581.1"/>
    <property type="molecule type" value="Genomic_DNA"/>
</dbReference>
<dbReference type="Proteomes" id="UP000626244">
    <property type="component" value="Unassembled WGS sequence"/>
</dbReference>
<evidence type="ECO:0000313" key="2">
    <source>
        <dbReference type="Proteomes" id="UP000626244"/>
    </source>
</evidence>
<accession>A0A8J3F2C4</accession>
<keyword evidence="2" id="KW-1185">Reference proteome</keyword>
<proteinExistence type="predicted"/>
<comment type="caution">
    <text evidence="1">The sequence shown here is derived from an EMBL/GenBank/DDBJ whole genome shotgun (WGS) entry which is preliminary data.</text>
</comment>
<dbReference type="AlphaFoldDB" id="A0A8J3F2C4"/>
<reference evidence="2" key="1">
    <citation type="journal article" date="2019" name="Int. J. Syst. Evol. Microbiol.">
        <title>The Global Catalogue of Microorganisms (GCM) 10K type strain sequencing project: providing services to taxonomists for standard genome sequencing and annotation.</title>
        <authorList>
            <consortium name="The Broad Institute Genomics Platform"/>
            <consortium name="The Broad Institute Genome Sequencing Center for Infectious Disease"/>
            <person name="Wu L."/>
            <person name="Ma J."/>
        </authorList>
    </citation>
    <scope>NUCLEOTIDE SEQUENCE [LARGE SCALE GENOMIC DNA]</scope>
    <source>
        <strain evidence="2">CGMCC 1.14993</strain>
    </source>
</reference>
<sequence length="71" mass="8200">MMRNSKNIKFLNREFPVGARGIRQYFEHISELSTEPFLGSRLFPESFAPVIVLECTHSNAVLEEVGIVRYQ</sequence>
<organism evidence="1 2">
    <name type="scientific">Gottfriedia solisilvae</name>
    <dbReference type="NCBI Taxonomy" id="1516104"/>
    <lineage>
        <taxon>Bacteria</taxon>
        <taxon>Bacillati</taxon>
        <taxon>Bacillota</taxon>
        <taxon>Bacilli</taxon>
        <taxon>Bacillales</taxon>
        <taxon>Bacillaceae</taxon>
        <taxon>Gottfriedia</taxon>
    </lineage>
</organism>
<evidence type="ECO:0000313" key="1">
    <source>
        <dbReference type="EMBL" id="GGI17581.1"/>
    </source>
</evidence>
<gene>
    <name evidence="1" type="ORF">GCM10007380_38660</name>
</gene>